<dbReference type="GO" id="GO:0006053">
    <property type="term" value="P:N-acetylmannosamine catabolic process"/>
    <property type="evidence" value="ECO:0007669"/>
    <property type="project" value="TreeGrafter"/>
</dbReference>
<evidence type="ECO:0000313" key="9">
    <source>
        <dbReference type="Proteomes" id="UP000248806"/>
    </source>
</evidence>
<dbReference type="UniPathway" id="UPA00629">
    <property type="reaction ID" value="UER00682"/>
</dbReference>
<dbReference type="InterPro" id="IPR007260">
    <property type="entry name" value="NanE"/>
</dbReference>
<dbReference type="RefSeq" id="WP_111319965.1">
    <property type="nucleotide sequence ID" value="NZ_BIFX01000001.1"/>
</dbReference>
<dbReference type="GO" id="GO:0005829">
    <property type="term" value="C:cytosol"/>
    <property type="evidence" value="ECO:0007669"/>
    <property type="project" value="TreeGrafter"/>
</dbReference>
<dbReference type="NCBIfam" id="NF002231">
    <property type="entry name" value="PRK01130.1"/>
    <property type="match status" value="1"/>
</dbReference>
<evidence type="ECO:0000256" key="5">
    <source>
        <dbReference type="ARBA" id="ARBA00023235"/>
    </source>
</evidence>
<dbReference type="Gene3D" id="3.20.20.70">
    <property type="entry name" value="Aldolase class I"/>
    <property type="match status" value="1"/>
</dbReference>
<comment type="similarity">
    <text evidence="4 7">Belongs to the NanE family.</text>
</comment>
<organism evidence="8 9">
    <name type="scientific">Thermosporothrix hazakensis</name>
    <dbReference type="NCBI Taxonomy" id="644383"/>
    <lineage>
        <taxon>Bacteria</taxon>
        <taxon>Bacillati</taxon>
        <taxon>Chloroflexota</taxon>
        <taxon>Ktedonobacteria</taxon>
        <taxon>Ktedonobacterales</taxon>
        <taxon>Thermosporotrichaceae</taxon>
        <taxon>Thermosporothrix</taxon>
    </lineage>
</organism>
<dbReference type="EC" id="5.1.3.9" evidence="7"/>
<comment type="function">
    <text evidence="2 7">Converts N-acetylmannosamine-6-phosphate (ManNAc-6-P) to N-acetylglucosamine-6-phosphate (GlcNAc-6-P).</text>
</comment>
<dbReference type="EMBL" id="QKUF01000002">
    <property type="protein sequence ID" value="PZW34429.1"/>
    <property type="molecule type" value="Genomic_DNA"/>
</dbReference>
<keyword evidence="9" id="KW-1185">Reference proteome</keyword>
<proteinExistence type="inferred from homology"/>
<dbReference type="Proteomes" id="UP000248806">
    <property type="component" value="Unassembled WGS sequence"/>
</dbReference>
<evidence type="ECO:0000313" key="8">
    <source>
        <dbReference type="EMBL" id="PZW34429.1"/>
    </source>
</evidence>
<evidence type="ECO:0000256" key="7">
    <source>
        <dbReference type="HAMAP-Rule" id="MF_01235"/>
    </source>
</evidence>
<dbReference type="InterPro" id="IPR011060">
    <property type="entry name" value="RibuloseP-bd_barrel"/>
</dbReference>
<dbReference type="GO" id="GO:0019262">
    <property type="term" value="P:N-acetylneuraminate catabolic process"/>
    <property type="evidence" value="ECO:0007669"/>
    <property type="project" value="UniProtKB-UniRule"/>
</dbReference>
<dbReference type="SUPFAM" id="SSF51366">
    <property type="entry name" value="Ribulose-phoshate binding barrel"/>
    <property type="match status" value="1"/>
</dbReference>
<evidence type="ECO:0000256" key="4">
    <source>
        <dbReference type="ARBA" id="ARBA00007439"/>
    </source>
</evidence>
<dbReference type="PANTHER" id="PTHR36204:SF1">
    <property type="entry name" value="N-ACETYLMANNOSAMINE-6-PHOSPHATE 2-EPIMERASE-RELATED"/>
    <property type="match status" value="1"/>
</dbReference>
<comment type="catalytic activity">
    <reaction evidence="1 7">
        <text>an N-acyl-D-glucosamine 6-phosphate = an N-acyl-D-mannosamine 6-phosphate</text>
        <dbReference type="Rhea" id="RHEA:23932"/>
        <dbReference type="ChEBI" id="CHEBI:57599"/>
        <dbReference type="ChEBI" id="CHEBI:57666"/>
        <dbReference type="EC" id="5.1.3.9"/>
    </reaction>
</comment>
<dbReference type="PANTHER" id="PTHR36204">
    <property type="entry name" value="N-ACETYLMANNOSAMINE-6-PHOSPHATE 2-EPIMERASE-RELATED"/>
    <property type="match status" value="1"/>
</dbReference>
<keyword evidence="6 7" id="KW-0119">Carbohydrate metabolism</keyword>
<gene>
    <name evidence="7" type="primary">nanE</name>
    <name evidence="8" type="ORF">EI42_01266</name>
</gene>
<accession>A0A326UCT2</accession>
<dbReference type="GO" id="GO:0005975">
    <property type="term" value="P:carbohydrate metabolic process"/>
    <property type="evidence" value="ECO:0007669"/>
    <property type="project" value="UniProtKB-UniRule"/>
</dbReference>
<comment type="pathway">
    <text evidence="3 7">Amino-sugar metabolism; N-acetylneuraminate degradation; D-fructose 6-phosphate from N-acetylneuraminate: step 3/5.</text>
</comment>
<protein>
    <recommendedName>
        <fullName evidence="7">Putative N-acetylmannosamine-6-phosphate 2-epimerase</fullName>
        <ecNumber evidence="7">5.1.3.9</ecNumber>
    </recommendedName>
    <alternativeName>
        <fullName evidence="7">ManNAc-6-P epimerase</fullName>
    </alternativeName>
</protein>
<evidence type="ECO:0000256" key="1">
    <source>
        <dbReference type="ARBA" id="ARBA00000056"/>
    </source>
</evidence>
<dbReference type="AlphaFoldDB" id="A0A326UCT2"/>
<dbReference type="Pfam" id="PF04131">
    <property type="entry name" value="NanE"/>
    <property type="match status" value="1"/>
</dbReference>
<dbReference type="OrthoDB" id="9781704at2"/>
<dbReference type="InterPro" id="IPR013785">
    <property type="entry name" value="Aldolase_TIM"/>
</dbReference>
<name>A0A326UCT2_THEHA</name>
<evidence type="ECO:0000256" key="6">
    <source>
        <dbReference type="ARBA" id="ARBA00023277"/>
    </source>
</evidence>
<evidence type="ECO:0000256" key="2">
    <source>
        <dbReference type="ARBA" id="ARBA00002147"/>
    </source>
</evidence>
<keyword evidence="5 7" id="KW-0413">Isomerase</keyword>
<dbReference type="HAMAP" id="MF_01235">
    <property type="entry name" value="ManNAc6P_epimer"/>
    <property type="match status" value="1"/>
</dbReference>
<comment type="caution">
    <text evidence="8">The sequence shown here is derived from an EMBL/GenBank/DDBJ whole genome shotgun (WGS) entry which is preliminary data.</text>
</comment>
<dbReference type="CDD" id="cd04729">
    <property type="entry name" value="NanE"/>
    <property type="match status" value="1"/>
</dbReference>
<reference evidence="8 9" key="1">
    <citation type="submission" date="2018-06" db="EMBL/GenBank/DDBJ databases">
        <title>Genomic Encyclopedia of Archaeal and Bacterial Type Strains, Phase II (KMG-II): from individual species to whole genera.</title>
        <authorList>
            <person name="Goeker M."/>
        </authorList>
    </citation>
    <scope>NUCLEOTIDE SEQUENCE [LARGE SCALE GENOMIC DNA]</scope>
    <source>
        <strain evidence="8 9">ATCC BAA-1881</strain>
    </source>
</reference>
<dbReference type="GO" id="GO:0047465">
    <property type="term" value="F:N-acylglucosamine-6-phosphate 2-epimerase activity"/>
    <property type="evidence" value="ECO:0007669"/>
    <property type="project" value="UniProtKB-EC"/>
</dbReference>
<evidence type="ECO:0000256" key="3">
    <source>
        <dbReference type="ARBA" id="ARBA00005081"/>
    </source>
</evidence>
<sequence length="230" mass="23912">MKDITSLRGALIVSCQAFEGEPLFGHMAAMAAAVLNGGAKGIRTNGKDDVAAIRAITDVPIIGIQKTTVAGRTVITPDFSQARELVEAGADIIALDATQIREQVCQGKYPTAAELIAQIHAELGCLVMADISTVEEGVAAVEAGADLVATTLAGYTPYTTLDEGPDEQLVRELTRRIQVPVVAEGKINTPAAARKALACGAYAVVVGSAITRPHLVTRGFVDALTEAETC</sequence>